<proteinExistence type="predicted"/>
<dbReference type="EMBL" id="UGPN01000002">
    <property type="protein sequence ID" value="STY60662.1"/>
    <property type="molecule type" value="Genomic_DNA"/>
</dbReference>
<organism evidence="1 2">
    <name type="scientific">Mannheimia haemolytica</name>
    <name type="common">Pasteurella haemolytica</name>
    <dbReference type="NCBI Taxonomy" id="75985"/>
    <lineage>
        <taxon>Bacteria</taxon>
        <taxon>Pseudomonadati</taxon>
        <taxon>Pseudomonadota</taxon>
        <taxon>Gammaproteobacteria</taxon>
        <taxon>Pasteurellales</taxon>
        <taxon>Pasteurellaceae</taxon>
        <taxon>Mannheimia</taxon>
    </lineage>
</organism>
<dbReference type="AlphaFoldDB" id="A0A378MWT5"/>
<sequence>MGMLRWIIENERFNADYLSRPSLAAMENAGHVSYANASHLIICEPNHPKFGQALRISDLQDVQLDPKRKWKKT</sequence>
<accession>A0A378MWT5</accession>
<evidence type="ECO:0000313" key="2">
    <source>
        <dbReference type="Proteomes" id="UP000254802"/>
    </source>
</evidence>
<dbReference type="Proteomes" id="UP000254802">
    <property type="component" value="Unassembled WGS sequence"/>
</dbReference>
<gene>
    <name evidence="1" type="ORF">NCTC10638_01868</name>
</gene>
<protein>
    <submittedName>
        <fullName evidence="1">Tetrathionate reductase subunit A</fullName>
    </submittedName>
</protein>
<reference evidence="1 2" key="1">
    <citation type="submission" date="2018-06" db="EMBL/GenBank/DDBJ databases">
        <authorList>
            <consortium name="Pathogen Informatics"/>
            <person name="Doyle S."/>
        </authorList>
    </citation>
    <scope>NUCLEOTIDE SEQUENCE [LARGE SCALE GENOMIC DNA]</scope>
    <source>
        <strain evidence="1 2">NCTC10638</strain>
    </source>
</reference>
<name>A0A378MWT5_MANHA</name>
<evidence type="ECO:0000313" key="1">
    <source>
        <dbReference type="EMBL" id="STY60662.1"/>
    </source>
</evidence>